<dbReference type="RefSeq" id="WP_248592685.1">
    <property type="nucleotide sequence ID" value="NZ_BAABEB010000012.1"/>
</dbReference>
<dbReference type="Pfam" id="PF07690">
    <property type="entry name" value="MFS_1"/>
    <property type="match status" value="1"/>
</dbReference>
<evidence type="ECO:0000256" key="1">
    <source>
        <dbReference type="ARBA" id="ARBA00004651"/>
    </source>
</evidence>
<comment type="subcellular location">
    <subcellularLocation>
        <location evidence="1">Cell membrane</location>
        <topology evidence="1">Multi-pass membrane protein</topology>
    </subcellularLocation>
</comment>
<sequence>MSTLGRTAGLGRPVLGVFIAAAFAGLYTVVLPLLLNERGADKPVIVAFYVLFGTVSMAVNLVVGRWCRETGRHRTGSALGAALGLVGMGLLAAPTPDWAVHVAAVCGAFGSLIYPSFVALLDNGTLSGARVMSLVRTVFVVGYVAGLGLASAMFLAEETVGPLFRPIHAGLALYVCVLLLSAVLPAARRSGKSEKAGEAEPGRRAWWLVALAVAAIFLLRGADNLRQVYLPLYALHKGMAESVIPGLFALTAVVEILVLVPLAAATEKFGSVRTLVAVCLVGTLSFLLVAVDTGNAGLLVAQVLYAVFTAGFQSIAVVLLGQVMRSGVSGGIGLFVAIFQLGAVVGVAVPLVVPGYSAAIFWIGCGLCLLAATAVLTVSGELEPRAQEESAAPPRGTAGQAVPTEEQG</sequence>
<dbReference type="InterPro" id="IPR011701">
    <property type="entry name" value="MFS"/>
</dbReference>
<gene>
    <name evidence="9" type="ORF">FOF52_05160</name>
</gene>
<dbReference type="InterPro" id="IPR050171">
    <property type="entry name" value="MFS_Transporters"/>
</dbReference>
<feature type="transmembrane region" description="Helical" evidence="8">
    <location>
        <begin position="133"/>
        <end position="155"/>
    </location>
</feature>
<keyword evidence="10" id="KW-1185">Reference proteome</keyword>
<feature type="transmembrane region" description="Helical" evidence="8">
    <location>
        <begin position="98"/>
        <end position="121"/>
    </location>
</feature>
<feature type="transmembrane region" description="Helical" evidence="8">
    <location>
        <begin position="272"/>
        <end position="291"/>
    </location>
</feature>
<feature type="transmembrane region" description="Helical" evidence="8">
    <location>
        <begin position="242"/>
        <end position="265"/>
    </location>
</feature>
<dbReference type="InterPro" id="IPR036259">
    <property type="entry name" value="MFS_trans_sf"/>
</dbReference>
<proteinExistence type="predicted"/>
<evidence type="ECO:0000256" key="6">
    <source>
        <dbReference type="ARBA" id="ARBA00023136"/>
    </source>
</evidence>
<accession>A0ABY4KYC7</accession>
<evidence type="ECO:0000256" key="3">
    <source>
        <dbReference type="ARBA" id="ARBA00022475"/>
    </source>
</evidence>
<keyword evidence="6 8" id="KW-0472">Membrane</keyword>
<feature type="transmembrane region" description="Helical" evidence="8">
    <location>
        <begin position="167"/>
        <end position="184"/>
    </location>
</feature>
<dbReference type="Proteomes" id="UP000832041">
    <property type="component" value="Chromosome"/>
</dbReference>
<keyword evidence="2" id="KW-0813">Transport</keyword>
<evidence type="ECO:0000256" key="7">
    <source>
        <dbReference type="SAM" id="MobiDB-lite"/>
    </source>
</evidence>
<reference evidence="9 10" key="1">
    <citation type="submission" date="2020-04" db="EMBL/GenBank/DDBJ databases">
        <title>Thermobifida alba genome sequencing and assembly.</title>
        <authorList>
            <person name="Luzics S."/>
            <person name="Horvath B."/>
            <person name="Nagy I."/>
            <person name="Toth A."/>
            <person name="Nagy I."/>
            <person name="Kukolya J."/>
        </authorList>
    </citation>
    <scope>NUCLEOTIDE SEQUENCE [LARGE SCALE GENOMIC DNA]</scope>
    <source>
        <strain evidence="9 10">DSM 43795</strain>
    </source>
</reference>
<feature type="transmembrane region" description="Helical" evidence="8">
    <location>
        <begin position="75"/>
        <end position="92"/>
    </location>
</feature>
<protein>
    <submittedName>
        <fullName evidence="9">MFS transporter</fullName>
    </submittedName>
</protein>
<evidence type="ECO:0000256" key="4">
    <source>
        <dbReference type="ARBA" id="ARBA00022692"/>
    </source>
</evidence>
<evidence type="ECO:0000256" key="5">
    <source>
        <dbReference type="ARBA" id="ARBA00022989"/>
    </source>
</evidence>
<dbReference type="EMBL" id="CP051627">
    <property type="protein sequence ID" value="UPT20430.1"/>
    <property type="molecule type" value="Genomic_DNA"/>
</dbReference>
<dbReference type="PANTHER" id="PTHR23517">
    <property type="entry name" value="RESISTANCE PROTEIN MDTM, PUTATIVE-RELATED-RELATED"/>
    <property type="match status" value="1"/>
</dbReference>
<organism evidence="9 10">
    <name type="scientific">Thermobifida alba</name>
    <name type="common">Thermomonospora alba</name>
    <dbReference type="NCBI Taxonomy" id="53522"/>
    <lineage>
        <taxon>Bacteria</taxon>
        <taxon>Bacillati</taxon>
        <taxon>Actinomycetota</taxon>
        <taxon>Actinomycetes</taxon>
        <taxon>Streptosporangiales</taxon>
        <taxon>Nocardiopsidaceae</taxon>
        <taxon>Thermobifida</taxon>
    </lineage>
</organism>
<evidence type="ECO:0000256" key="2">
    <source>
        <dbReference type="ARBA" id="ARBA00022448"/>
    </source>
</evidence>
<evidence type="ECO:0000313" key="9">
    <source>
        <dbReference type="EMBL" id="UPT20430.1"/>
    </source>
</evidence>
<evidence type="ECO:0000313" key="10">
    <source>
        <dbReference type="Proteomes" id="UP000832041"/>
    </source>
</evidence>
<keyword evidence="4 8" id="KW-0812">Transmembrane</keyword>
<dbReference type="SUPFAM" id="SSF103473">
    <property type="entry name" value="MFS general substrate transporter"/>
    <property type="match status" value="1"/>
</dbReference>
<feature type="transmembrane region" description="Helical" evidence="8">
    <location>
        <begin position="359"/>
        <end position="378"/>
    </location>
</feature>
<feature type="transmembrane region" description="Helical" evidence="8">
    <location>
        <begin position="297"/>
        <end position="320"/>
    </location>
</feature>
<feature type="transmembrane region" description="Helical" evidence="8">
    <location>
        <begin position="12"/>
        <end position="34"/>
    </location>
</feature>
<evidence type="ECO:0000256" key="8">
    <source>
        <dbReference type="SAM" id="Phobius"/>
    </source>
</evidence>
<feature type="region of interest" description="Disordered" evidence="7">
    <location>
        <begin position="384"/>
        <end position="408"/>
    </location>
</feature>
<feature type="transmembrane region" description="Helical" evidence="8">
    <location>
        <begin position="332"/>
        <end position="353"/>
    </location>
</feature>
<feature type="transmembrane region" description="Helical" evidence="8">
    <location>
        <begin position="205"/>
        <end position="222"/>
    </location>
</feature>
<dbReference type="Gene3D" id="1.20.1250.20">
    <property type="entry name" value="MFS general substrate transporter like domains"/>
    <property type="match status" value="2"/>
</dbReference>
<keyword evidence="3" id="KW-1003">Cell membrane</keyword>
<name>A0ABY4KYC7_THEAE</name>
<feature type="transmembrane region" description="Helical" evidence="8">
    <location>
        <begin position="46"/>
        <end position="63"/>
    </location>
</feature>
<keyword evidence="5 8" id="KW-1133">Transmembrane helix</keyword>